<feature type="compositionally biased region" description="Polar residues" evidence="1">
    <location>
        <begin position="866"/>
        <end position="875"/>
    </location>
</feature>
<feature type="compositionally biased region" description="Basic residues" evidence="1">
    <location>
        <begin position="256"/>
        <end position="269"/>
    </location>
</feature>
<organism evidence="2 3">
    <name type="scientific">Cyclostephanos tholiformis</name>
    <dbReference type="NCBI Taxonomy" id="382380"/>
    <lineage>
        <taxon>Eukaryota</taxon>
        <taxon>Sar</taxon>
        <taxon>Stramenopiles</taxon>
        <taxon>Ochrophyta</taxon>
        <taxon>Bacillariophyta</taxon>
        <taxon>Coscinodiscophyceae</taxon>
        <taxon>Thalassiosirophycidae</taxon>
        <taxon>Stephanodiscales</taxon>
        <taxon>Stephanodiscaceae</taxon>
        <taxon>Cyclostephanos</taxon>
    </lineage>
</organism>
<feature type="compositionally biased region" description="Basic residues" evidence="1">
    <location>
        <begin position="1005"/>
        <end position="1018"/>
    </location>
</feature>
<feature type="region of interest" description="Disordered" evidence="1">
    <location>
        <begin position="94"/>
        <end position="120"/>
    </location>
</feature>
<feature type="compositionally biased region" description="Polar residues" evidence="1">
    <location>
        <begin position="990"/>
        <end position="1004"/>
    </location>
</feature>
<feature type="region of interest" description="Disordered" evidence="1">
    <location>
        <begin position="947"/>
        <end position="976"/>
    </location>
</feature>
<feature type="region of interest" description="Disordered" evidence="1">
    <location>
        <begin position="1"/>
        <end position="58"/>
    </location>
</feature>
<feature type="compositionally biased region" description="Low complexity" evidence="1">
    <location>
        <begin position="94"/>
        <end position="116"/>
    </location>
</feature>
<reference evidence="2 3" key="1">
    <citation type="submission" date="2024-10" db="EMBL/GenBank/DDBJ databases">
        <title>Updated reference genomes for cyclostephanoid diatoms.</title>
        <authorList>
            <person name="Roberts W.R."/>
            <person name="Alverson A.J."/>
        </authorList>
    </citation>
    <scope>NUCLEOTIDE SEQUENCE [LARGE SCALE GENOMIC DNA]</scope>
    <source>
        <strain evidence="2 3">AJA228-03</strain>
    </source>
</reference>
<feature type="compositionally biased region" description="Polar residues" evidence="1">
    <location>
        <begin position="947"/>
        <end position="970"/>
    </location>
</feature>
<feature type="region of interest" description="Disordered" evidence="1">
    <location>
        <begin position="458"/>
        <end position="488"/>
    </location>
</feature>
<evidence type="ECO:0000313" key="2">
    <source>
        <dbReference type="EMBL" id="KAL3817206.1"/>
    </source>
</evidence>
<feature type="compositionally biased region" description="Basic and acidic residues" evidence="1">
    <location>
        <begin position="361"/>
        <end position="375"/>
    </location>
</feature>
<feature type="compositionally biased region" description="Low complexity" evidence="1">
    <location>
        <begin position="834"/>
        <end position="850"/>
    </location>
</feature>
<feature type="region of interest" description="Disordered" evidence="1">
    <location>
        <begin position="773"/>
        <end position="875"/>
    </location>
</feature>
<feature type="region of interest" description="Disordered" evidence="1">
    <location>
        <begin position="704"/>
        <end position="738"/>
    </location>
</feature>
<feature type="compositionally biased region" description="Pro residues" evidence="1">
    <location>
        <begin position="902"/>
        <end position="921"/>
    </location>
</feature>
<feature type="compositionally biased region" description="Basic residues" evidence="1">
    <location>
        <begin position="469"/>
        <end position="481"/>
    </location>
</feature>
<feature type="compositionally biased region" description="Basic and acidic residues" evidence="1">
    <location>
        <begin position="675"/>
        <end position="685"/>
    </location>
</feature>
<evidence type="ECO:0000256" key="1">
    <source>
        <dbReference type="SAM" id="MobiDB-lite"/>
    </source>
</evidence>
<feature type="compositionally biased region" description="Polar residues" evidence="1">
    <location>
        <begin position="704"/>
        <end position="724"/>
    </location>
</feature>
<feature type="region of interest" description="Disordered" evidence="1">
    <location>
        <begin position="169"/>
        <end position="375"/>
    </location>
</feature>
<dbReference type="Proteomes" id="UP001530377">
    <property type="component" value="Unassembled WGS sequence"/>
</dbReference>
<comment type="caution">
    <text evidence="2">The sequence shown here is derived from an EMBL/GenBank/DDBJ whole genome shotgun (WGS) entry which is preliminary data.</text>
</comment>
<keyword evidence="3" id="KW-1185">Reference proteome</keyword>
<feature type="compositionally biased region" description="Basic residues" evidence="1">
    <location>
        <begin position="41"/>
        <end position="57"/>
    </location>
</feature>
<feature type="compositionally biased region" description="Basic and acidic residues" evidence="1">
    <location>
        <begin position="29"/>
        <end position="40"/>
    </location>
</feature>
<feature type="region of interest" description="Disordered" evidence="1">
    <location>
        <begin position="895"/>
        <end position="923"/>
    </location>
</feature>
<name>A0ABD3RYC7_9STRA</name>
<feature type="region of interest" description="Disordered" evidence="1">
    <location>
        <begin position="501"/>
        <end position="586"/>
    </location>
</feature>
<feature type="compositionally biased region" description="Low complexity" evidence="1">
    <location>
        <begin position="532"/>
        <end position="548"/>
    </location>
</feature>
<proteinExistence type="predicted"/>
<feature type="compositionally biased region" description="Basic and acidic residues" evidence="1">
    <location>
        <begin position="414"/>
        <end position="428"/>
    </location>
</feature>
<feature type="compositionally biased region" description="Low complexity" evidence="1">
    <location>
        <begin position="644"/>
        <end position="667"/>
    </location>
</feature>
<feature type="compositionally biased region" description="Polar residues" evidence="1">
    <location>
        <begin position="7"/>
        <end position="26"/>
    </location>
</feature>
<feature type="region of interest" description="Disordered" evidence="1">
    <location>
        <begin position="990"/>
        <end position="1026"/>
    </location>
</feature>
<sequence length="1343" mass="148132">MKAMSTIKLSTPETSVGSTFAYSESSEGMGHDDRFGDRPRQRQMQKRKHQQRLRRHSLNLSIQCPLEIDVSGTGSKRDSSGLDASLSQATVLHNNCSRGTSSSPSRSPSPRDNGGSEFAPCGNVRRLLEELDSHLPPSHAGRLPPYPPHYLRRTSCSDALLTAWREGDGRPNIRRMNSDRISGSFQRRPIDRRRSEASNRASSPLSFPPSVNGCGRRPPSRGQSTAEVRYTSNERHTSKGTGETSRHRSACTGRSTSRRRSASKGHPRSSIRPASKERPASNLRPIMNSGGGRSRSRGRDRSPPTARADSNQLLVRRRSTSDSRALVVRKRAVSSKSNWQSIVHGCPPPTSRPDSNLRPMNDGKSRSRSRGRDRCPLAYAQSNQSLVRRRSMSYTGALEVRRRMVSCSPPKRRSASDLRSTTDGEKGRSYSQGRARTPPAHADSQALVARRQMAPLPDEAFKVGPNPHRALRRRRRRRLHSRQPPSMKNELVVYMHDRGRQSDSFIPIRPPSRTHRRLTDSAVPPSRRRSPRTAAATRSPSRSRSIAPGEDDLQKNSKHVAPYARSDMFERSSSRSTTCQQRDDSLERIIMSTMRRTLSIDSFEEEPSRKRENSIDLRLPKWSDVNAHTRSKAEDLSTLSQQVPSTPRRISSTRPRSPSSGRRIPTPMNRQQRGKSLERMEPESLRRNVTLDSLCDDLDASQANSLSMRSHKTSASSKIFSNPPSALKLKRSPSNDSLKYQGKIIHGNRRANEANKDVCAFLLEVIKENQGKKLRRVNSAEEAQSRSKPRNSSIKALLPISDDTPSLGKKSPSGPGVRGMSFDERLPSASSTLNGHNASSNNISGSSSFNDIGPSVSDFPGEVKQDSSVPRVNSAEDMQSFNDRQMRTYANVNGLNFSSAPKQPPSPPPPRKQSPPPPPRPRTIDAALNKQIGSSAITQSQLLSQEAKNLPQRSLQQRESMMDVQQQPDYQHQEAPVVGKSKEWMKYTTQTSRQETTEDGNSNGKTRKLFGRESRKKSGKNEQIKSCNVKQMPFTDQFGDFGYYTGQVDDEGRPNGKGVMKYENGVFYEGTWINGCQDKDAASQYGRIRGGFTSWSGKGKGGTKSGTTLPWNSRKNDAFDGREKTNVRGLDWTDLNGYSGRYTGEVDNDQLPHGPGIMRYDYGLIAEGEWVHGVLKEGPHDRMISAVAMNGGQSVAPGMLINSGMSVGPGAIGYAGGAISVLGARGMSVCPPSGFGRGMAPPVANPMQFREMNASQHALLAHQNAMMKMNGGADGGGVYGGGGSVYHGGNGSVYVGNGMVMPMQQMPTMPIQPMQHVAMQQPFAMQQQQPENHQPPISNIIIK</sequence>
<gene>
    <name evidence="2" type="ORF">ACHAXA_001761</name>
</gene>
<evidence type="ECO:0000313" key="3">
    <source>
        <dbReference type="Proteomes" id="UP001530377"/>
    </source>
</evidence>
<feature type="region of interest" description="Disordered" evidence="1">
    <location>
        <begin position="629"/>
        <end position="685"/>
    </location>
</feature>
<protein>
    <submittedName>
        <fullName evidence="2">Uncharacterized protein</fullName>
    </submittedName>
</protein>
<feature type="region of interest" description="Disordered" evidence="1">
    <location>
        <begin position="1096"/>
        <end position="1117"/>
    </location>
</feature>
<feature type="compositionally biased region" description="Basic and acidic residues" evidence="1">
    <location>
        <begin position="188"/>
        <end position="197"/>
    </location>
</feature>
<feature type="region of interest" description="Disordered" evidence="1">
    <location>
        <begin position="401"/>
        <end position="444"/>
    </location>
</feature>
<accession>A0ABD3RYC7</accession>
<dbReference type="EMBL" id="JALLPB020000115">
    <property type="protein sequence ID" value="KAL3817206.1"/>
    <property type="molecule type" value="Genomic_DNA"/>
</dbReference>